<organism evidence="3 4">
    <name type="scientific">Bacillus cereus</name>
    <dbReference type="NCBI Taxonomy" id="1396"/>
    <lineage>
        <taxon>Bacteria</taxon>
        <taxon>Bacillati</taxon>
        <taxon>Bacillota</taxon>
        <taxon>Bacilli</taxon>
        <taxon>Bacillales</taxon>
        <taxon>Bacillaceae</taxon>
        <taxon>Bacillus</taxon>
        <taxon>Bacillus cereus group</taxon>
    </lineage>
</organism>
<evidence type="ECO:0000256" key="2">
    <source>
        <dbReference type="SAM" id="Coils"/>
    </source>
</evidence>
<dbReference type="Gene3D" id="1.25.40.10">
    <property type="entry name" value="Tetratricopeptide repeat domain"/>
    <property type="match status" value="1"/>
</dbReference>
<dbReference type="InterPro" id="IPR019734">
    <property type="entry name" value="TPR_rpt"/>
</dbReference>
<feature type="repeat" description="TPR" evidence="1">
    <location>
        <begin position="175"/>
        <end position="208"/>
    </location>
</feature>
<evidence type="ECO:0008006" key="5">
    <source>
        <dbReference type="Google" id="ProtNLM"/>
    </source>
</evidence>
<dbReference type="EMBL" id="NVMX01000129">
    <property type="protein sequence ID" value="PDZ94713.1"/>
    <property type="molecule type" value="Genomic_DNA"/>
</dbReference>
<dbReference type="RefSeq" id="WP_098006774.1">
    <property type="nucleotide sequence ID" value="NZ_NVMX01000129.1"/>
</dbReference>
<dbReference type="PROSITE" id="PS50005">
    <property type="entry name" value="TPR"/>
    <property type="match status" value="1"/>
</dbReference>
<feature type="coiled-coil region" evidence="2">
    <location>
        <begin position="439"/>
        <end position="466"/>
    </location>
</feature>
<reference evidence="3 4" key="1">
    <citation type="submission" date="2017-09" db="EMBL/GenBank/DDBJ databases">
        <title>Large-scale bioinformatics analysis of Bacillus genomes uncovers conserved roles of natural products in bacterial physiology.</title>
        <authorList>
            <consortium name="Agbiome Team Llc"/>
            <person name="Bleich R.M."/>
            <person name="Grubbs K.J."/>
            <person name="Santa Maria K.C."/>
            <person name="Allen S.E."/>
            <person name="Farag S."/>
            <person name="Shank E.A."/>
            <person name="Bowers A."/>
        </authorList>
    </citation>
    <scope>NUCLEOTIDE SEQUENCE [LARGE SCALE GENOMIC DNA]</scope>
    <source>
        <strain evidence="3 4">AFS092789</strain>
    </source>
</reference>
<keyword evidence="2" id="KW-0175">Coiled coil</keyword>
<proteinExistence type="predicted"/>
<dbReference type="AlphaFoldDB" id="A0A9X6XVJ2"/>
<protein>
    <recommendedName>
        <fullName evidence="5">Tetratricopeptide repeat protein</fullName>
    </recommendedName>
</protein>
<dbReference type="Proteomes" id="UP000219922">
    <property type="component" value="Unassembled WGS sequence"/>
</dbReference>
<gene>
    <name evidence="3" type="ORF">CON36_32315</name>
</gene>
<evidence type="ECO:0000313" key="4">
    <source>
        <dbReference type="Proteomes" id="UP000219922"/>
    </source>
</evidence>
<name>A0A9X6XVJ2_BACCE</name>
<evidence type="ECO:0000313" key="3">
    <source>
        <dbReference type="EMBL" id="PDZ94713.1"/>
    </source>
</evidence>
<dbReference type="SMART" id="SM00028">
    <property type="entry name" value="TPR"/>
    <property type="match status" value="4"/>
</dbReference>
<dbReference type="SUPFAM" id="SSF48452">
    <property type="entry name" value="TPR-like"/>
    <property type="match status" value="1"/>
</dbReference>
<dbReference type="InterPro" id="IPR011990">
    <property type="entry name" value="TPR-like_helical_dom_sf"/>
</dbReference>
<keyword evidence="1" id="KW-0802">TPR repeat</keyword>
<comment type="caution">
    <text evidence="3">The sequence shown here is derived from an EMBL/GenBank/DDBJ whole genome shotgun (WGS) entry which is preliminary data.</text>
</comment>
<sequence>MSILEADFQLCANQLNHMSQNIDMHMGDVTSGLHTISHNIQDVASELSSVAYGISEVNARLDMMLSEFIEFRTESFIQNEIRNNHLQEIEMTLKNPNKTEALELFHTGIELIQRKQVRLSLDYLLKAKQLNPLHYRTYIYLAAAYSLLKEHDTALQYAVDSLNHAPIDSDFNYKCTSYQLIGKINYHKGQYEEAYNYVNNALHIHQNASLYYDMARYASLIKRMQEAEDYLEKAIKEDRIFFNLALVDTAFASLGENRKVLLERIKVEAQQTLKNYTASISKITMPTHNEVQQILQTSNPIADGLVNFTIFINNMSSLKGIDLIREEYRHCHNELSRAMQESDDSVNNYKQTMDSISDLLSSEHTELAKQKSTLPNYCDGTYENIQNGLDRAVMFKEHLLTFPNRLEEIVRVYRTYLINIFNDAQASSNSWVGGNARTIDFYMKDLDKVDDELKILKNKVVKYKRIPFFPDRKKEMEIELSNKEMQVFAYVRHSRSIRHYKYGYSFCQTRIPKVIELYKTKTKLK</sequence>
<evidence type="ECO:0000256" key="1">
    <source>
        <dbReference type="PROSITE-ProRule" id="PRU00339"/>
    </source>
</evidence>
<accession>A0A9X6XVJ2</accession>